<name>A0A174QUT3_9BACE</name>
<reference evidence="2 3" key="1">
    <citation type="submission" date="2015-09" db="EMBL/GenBank/DDBJ databases">
        <authorList>
            <consortium name="Pathogen Informatics"/>
        </authorList>
    </citation>
    <scope>NUCLEOTIDE SEQUENCE [LARGE SCALE GENOMIC DNA]</scope>
    <source>
        <strain evidence="2 3">2789STDY5834946</strain>
    </source>
</reference>
<keyword evidence="1" id="KW-0812">Transmembrane</keyword>
<organism evidence="2 3">
    <name type="scientific">Bacteroides caccae</name>
    <dbReference type="NCBI Taxonomy" id="47678"/>
    <lineage>
        <taxon>Bacteria</taxon>
        <taxon>Pseudomonadati</taxon>
        <taxon>Bacteroidota</taxon>
        <taxon>Bacteroidia</taxon>
        <taxon>Bacteroidales</taxon>
        <taxon>Bacteroidaceae</taxon>
        <taxon>Bacteroides</taxon>
    </lineage>
</organism>
<proteinExistence type="predicted"/>
<protein>
    <submittedName>
        <fullName evidence="2">Uncharacterized protein</fullName>
    </submittedName>
</protein>
<evidence type="ECO:0000313" key="2">
    <source>
        <dbReference type="EMBL" id="CUP76964.1"/>
    </source>
</evidence>
<evidence type="ECO:0000256" key="1">
    <source>
        <dbReference type="SAM" id="Phobius"/>
    </source>
</evidence>
<gene>
    <name evidence="2" type="ORF">ERS852558_00925</name>
</gene>
<accession>A0A174QUT3</accession>
<feature type="transmembrane region" description="Helical" evidence="1">
    <location>
        <begin position="6"/>
        <end position="26"/>
    </location>
</feature>
<dbReference type="AlphaFoldDB" id="A0A174QUT3"/>
<keyword evidence="1" id="KW-0472">Membrane</keyword>
<keyword evidence="1" id="KW-1133">Transmembrane helix</keyword>
<sequence length="30" mass="3205">MSAKKGSILTYANIGIVSVHIAAFMLKINL</sequence>
<dbReference type="EMBL" id="CZBL01000003">
    <property type="protein sequence ID" value="CUP76964.1"/>
    <property type="molecule type" value="Genomic_DNA"/>
</dbReference>
<dbReference type="Proteomes" id="UP000095725">
    <property type="component" value="Unassembled WGS sequence"/>
</dbReference>
<evidence type="ECO:0000313" key="3">
    <source>
        <dbReference type="Proteomes" id="UP000095725"/>
    </source>
</evidence>